<dbReference type="InterPro" id="IPR005467">
    <property type="entry name" value="His_kinase_dom"/>
</dbReference>
<keyword evidence="6" id="KW-0547">Nucleotide-binding</keyword>
<evidence type="ECO:0000256" key="3">
    <source>
        <dbReference type="ARBA" id="ARBA00012438"/>
    </source>
</evidence>
<keyword evidence="8" id="KW-0067">ATP-binding</keyword>
<dbReference type="Gene3D" id="3.30.450.40">
    <property type="match status" value="1"/>
</dbReference>
<evidence type="ECO:0000256" key="1">
    <source>
        <dbReference type="ARBA" id="ARBA00000085"/>
    </source>
</evidence>
<name>A0ABD5ZJS6_9EURY</name>
<dbReference type="GO" id="GO:0016020">
    <property type="term" value="C:membrane"/>
    <property type="evidence" value="ECO:0007669"/>
    <property type="project" value="UniProtKB-SubCell"/>
</dbReference>
<dbReference type="Gene3D" id="3.30.565.10">
    <property type="entry name" value="Histidine kinase-like ATPase, C-terminal domain"/>
    <property type="match status" value="1"/>
</dbReference>
<dbReference type="GeneID" id="79265371"/>
<dbReference type="Pfam" id="PF13426">
    <property type="entry name" value="PAS_9"/>
    <property type="match status" value="2"/>
</dbReference>
<reference evidence="14 15" key="1">
    <citation type="journal article" date="2019" name="Int. J. Syst. Evol. Microbiol.">
        <title>The Global Catalogue of Microorganisms (GCM) 10K type strain sequencing project: providing services to taxonomists for standard genome sequencing and annotation.</title>
        <authorList>
            <consortium name="The Broad Institute Genomics Platform"/>
            <consortium name="The Broad Institute Genome Sequencing Center for Infectious Disease"/>
            <person name="Wu L."/>
            <person name="Ma J."/>
        </authorList>
    </citation>
    <scope>NUCLEOTIDE SEQUENCE [LARGE SCALE GENOMIC DNA]</scope>
    <source>
        <strain evidence="14 15">DT85</strain>
    </source>
</reference>
<gene>
    <name evidence="14" type="ORF">ACFQJ4_00130</name>
</gene>
<evidence type="ECO:0000256" key="2">
    <source>
        <dbReference type="ARBA" id="ARBA00004141"/>
    </source>
</evidence>
<keyword evidence="7" id="KW-0418">Kinase</keyword>
<dbReference type="InterPro" id="IPR036890">
    <property type="entry name" value="HATPase_C_sf"/>
</dbReference>
<dbReference type="EMBL" id="JBHTAP010000001">
    <property type="protein sequence ID" value="MFC7233718.1"/>
    <property type="molecule type" value="Genomic_DNA"/>
</dbReference>
<evidence type="ECO:0000313" key="14">
    <source>
        <dbReference type="EMBL" id="MFC7233718.1"/>
    </source>
</evidence>
<dbReference type="InterPro" id="IPR050351">
    <property type="entry name" value="BphY/WalK/GraS-like"/>
</dbReference>
<keyword evidence="9" id="KW-1133">Transmembrane helix</keyword>
<accession>A0ABD5ZJS6</accession>
<dbReference type="InterPro" id="IPR029016">
    <property type="entry name" value="GAF-like_dom_sf"/>
</dbReference>
<evidence type="ECO:0000259" key="13">
    <source>
        <dbReference type="PROSITE" id="PS50112"/>
    </source>
</evidence>
<dbReference type="SUPFAM" id="SSF55781">
    <property type="entry name" value="GAF domain-like"/>
    <property type="match status" value="1"/>
</dbReference>
<dbReference type="PANTHER" id="PTHR42878">
    <property type="entry name" value="TWO-COMPONENT HISTIDINE KINASE"/>
    <property type="match status" value="1"/>
</dbReference>
<evidence type="ECO:0000256" key="5">
    <source>
        <dbReference type="ARBA" id="ARBA00022692"/>
    </source>
</evidence>
<evidence type="ECO:0000256" key="6">
    <source>
        <dbReference type="ARBA" id="ARBA00022741"/>
    </source>
</evidence>
<feature type="domain" description="Histidine kinase" evidence="12">
    <location>
        <begin position="476"/>
        <end position="675"/>
    </location>
</feature>
<dbReference type="CDD" id="cd00130">
    <property type="entry name" value="PAS"/>
    <property type="match status" value="1"/>
</dbReference>
<dbReference type="InterPro" id="IPR003594">
    <property type="entry name" value="HATPase_dom"/>
</dbReference>
<dbReference type="GO" id="GO:0004673">
    <property type="term" value="F:protein histidine kinase activity"/>
    <property type="evidence" value="ECO:0007669"/>
    <property type="project" value="UniProtKB-EC"/>
</dbReference>
<evidence type="ECO:0000256" key="10">
    <source>
        <dbReference type="ARBA" id="ARBA00023012"/>
    </source>
</evidence>
<dbReference type="InterPro" id="IPR000014">
    <property type="entry name" value="PAS"/>
</dbReference>
<dbReference type="Pfam" id="PF02518">
    <property type="entry name" value="HATPase_c"/>
    <property type="match status" value="1"/>
</dbReference>
<dbReference type="SUPFAM" id="SSF55785">
    <property type="entry name" value="PYP-like sensor domain (PAS domain)"/>
    <property type="match status" value="2"/>
</dbReference>
<feature type="domain" description="PAS" evidence="13">
    <location>
        <begin position="229"/>
        <end position="274"/>
    </location>
</feature>
<dbReference type="GO" id="GO:0005524">
    <property type="term" value="F:ATP binding"/>
    <property type="evidence" value="ECO:0007669"/>
    <property type="project" value="UniProtKB-KW"/>
</dbReference>
<dbReference type="InterPro" id="IPR003018">
    <property type="entry name" value="GAF"/>
</dbReference>
<dbReference type="SMART" id="SM00065">
    <property type="entry name" value="GAF"/>
    <property type="match status" value="1"/>
</dbReference>
<evidence type="ECO:0000256" key="8">
    <source>
        <dbReference type="ARBA" id="ARBA00022840"/>
    </source>
</evidence>
<dbReference type="Proteomes" id="UP001596398">
    <property type="component" value="Unassembled WGS sequence"/>
</dbReference>
<dbReference type="SMART" id="SM00387">
    <property type="entry name" value="HATPase_c"/>
    <property type="match status" value="1"/>
</dbReference>
<comment type="subcellular location">
    <subcellularLocation>
        <location evidence="2">Membrane</location>
        <topology evidence="2">Multi-pass membrane protein</topology>
    </subcellularLocation>
</comment>
<dbReference type="Pfam" id="PF13185">
    <property type="entry name" value="GAF_2"/>
    <property type="match status" value="1"/>
</dbReference>
<dbReference type="InterPro" id="IPR035965">
    <property type="entry name" value="PAS-like_dom_sf"/>
</dbReference>
<evidence type="ECO:0000256" key="7">
    <source>
        <dbReference type="ARBA" id="ARBA00022777"/>
    </source>
</evidence>
<evidence type="ECO:0000259" key="12">
    <source>
        <dbReference type="PROSITE" id="PS50109"/>
    </source>
</evidence>
<dbReference type="RefSeq" id="WP_276234735.1">
    <property type="nucleotide sequence ID" value="NZ_CP119802.1"/>
</dbReference>
<proteinExistence type="predicted"/>
<keyword evidence="10" id="KW-0902">Two-component regulatory system</keyword>
<comment type="caution">
    <text evidence="14">The sequence shown here is derived from an EMBL/GenBank/DDBJ whole genome shotgun (WGS) entry which is preliminary data.</text>
</comment>
<dbReference type="PROSITE" id="PS50109">
    <property type="entry name" value="HIS_KIN"/>
    <property type="match status" value="1"/>
</dbReference>
<dbReference type="Gene3D" id="3.30.450.20">
    <property type="entry name" value="PAS domain"/>
    <property type="match status" value="3"/>
</dbReference>
<dbReference type="AlphaFoldDB" id="A0ABD5ZJS6"/>
<organism evidence="14 15">
    <name type="scientific">Halosegnis marinus</name>
    <dbReference type="NCBI Taxonomy" id="3034023"/>
    <lineage>
        <taxon>Archaea</taxon>
        <taxon>Methanobacteriati</taxon>
        <taxon>Methanobacteriota</taxon>
        <taxon>Stenosarchaea group</taxon>
        <taxon>Halobacteria</taxon>
        <taxon>Halobacteriales</taxon>
        <taxon>Natronomonadaceae</taxon>
        <taxon>Halosegnis</taxon>
    </lineage>
</organism>
<keyword evidence="4" id="KW-0808">Transferase</keyword>
<dbReference type="SUPFAM" id="SSF55874">
    <property type="entry name" value="ATPase domain of HSP90 chaperone/DNA topoisomerase II/histidine kinase"/>
    <property type="match status" value="1"/>
</dbReference>
<protein>
    <recommendedName>
        <fullName evidence="3">histidine kinase</fullName>
        <ecNumber evidence="3">2.7.13.3</ecNumber>
    </recommendedName>
</protein>
<keyword evidence="15" id="KW-1185">Reference proteome</keyword>
<sequence>MRRRAVRGAAALGRRPALADTGFEGRLREALDTGEAVTFEHRFEPLDAWFEVRAYPAEEGLSVFLADATERKARERALDGLLSTTEELMAAGDRERIAEVVAHAAAEVLDLGFNTVRLYDEERDLLVPATFSESARREVGDVPLHPPGEGLSGTAFVRGEPVAFEELDGEIPDAYGAIESAYAVPLGEHGVLSIGSYDPEGLDEGERALASVLAANATAAMDRAARETRLERYRAVHEAVEQRVYVLDEEGRIVLTTDRLLSELGYDESDVIGRHVSTFLGEGATRRGAALLAELDDEPPTESRSYETTLTTADGDEVPVEIELSRFPESAGIEGSVGIVRDRSQLEAERSRFAGLFDRLPDAVVDAVVTDDGPVIRRVNGTFAETFGIDRDTASGTALDDMVVPNDEDTVDLADAEDHLVGPVEVERETANGRRTFLFRAVRYGVTDDGPLVFGIYTDITDRKEDQRLIEMLNRVFRHNIANTNGVVQGYLEILAERLDGDDAAYARNALDAADRITEIAGKLRDIEHALGGGEGSSGDLGGVVADAVAEVRESHPDAAFDVEVPSVAVRDRDLFATAVREVLENAVIHVGETPAVRVTATATDDEVTLRVSDDGPGVPERERAVVTGEVDITQLDHSRGLGLWLVRHVCTTLGGTIAFEDDGSTVVLTVARAT</sequence>
<keyword evidence="5" id="KW-0812">Transmembrane</keyword>
<dbReference type="PANTHER" id="PTHR42878:SF7">
    <property type="entry name" value="SENSOR HISTIDINE KINASE GLRK"/>
    <property type="match status" value="1"/>
</dbReference>
<keyword evidence="11" id="KW-0472">Membrane</keyword>
<evidence type="ECO:0000256" key="4">
    <source>
        <dbReference type="ARBA" id="ARBA00022679"/>
    </source>
</evidence>
<dbReference type="PROSITE" id="PS50112">
    <property type="entry name" value="PAS"/>
    <property type="match status" value="1"/>
</dbReference>
<evidence type="ECO:0000256" key="11">
    <source>
        <dbReference type="ARBA" id="ARBA00023136"/>
    </source>
</evidence>
<dbReference type="NCBIfam" id="TIGR00229">
    <property type="entry name" value="sensory_box"/>
    <property type="match status" value="2"/>
</dbReference>
<evidence type="ECO:0000256" key="9">
    <source>
        <dbReference type="ARBA" id="ARBA00022989"/>
    </source>
</evidence>
<dbReference type="EC" id="2.7.13.3" evidence="3"/>
<dbReference type="GO" id="GO:0000160">
    <property type="term" value="P:phosphorelay signal transduction system"/>
    <property type="evidence" value="ECO:0007669"/>
    <property type="project" value="UniProtKB-KW"/>
</dbReference>
<comment type="catalytic activity">
    <reaction evidence="1">
        <text>ATP + protein L-histidine = ADP + protein N-phospho-L-histidine.</text>
        <dbReference type="EC" id="2.7.13.3"/>
    </reaction>
</comment>
<evidence type="ECO:0000313" key="15">
    <source>
        <dbReference type="Proteomes" id="UP001596398"/>
    </source>
</evidence>